<evidence type="ECO:0000256" key="3">
    <source>
        <dbReference type="ARBA" id="ARBA00010819"/>
    </source>
</evidence>
<dbReference type="HAMAP" id="MF_00698">
    <property type="entry name" value="Aminopeptidase_S15"/>
    <property type="match status" value="1"/>
</dbReference>
<gene>
    <name evidence="9" type="primary">pepX</name>
    <name evidence="12" type="ORF">LC0644_2192</name>
</gene>
<evidence type="ECO:0000259" key="11">
    <source>
        <dbReference type="SMART" id="SM00940"/>
    </source>
</evidence>
<dbReference type="InterPro" id="IPR029058">
    <property type="entry name" value="AB_hydrolase_fold"/>
</dbReference>
<feature type="domain" description="X-Prolyl dipeptidyl aminopeptidase PepX N-terminal" evidence="11">
    <location>
        <begin position="3"/>
        <end position="157"/>
    </location>
</feature>
<keyword evidence="9" id="KW-0963">Cytoplasm</keyword>
<evidence type="ECO:0000256" key="9">
    <source>
        <dbReference type="HAMAP-Rule" id="MF_00698"/>
    </source>
</evidence>
<dbReference type="InterPro" id="IPR008979">
    <property type="entry name" value="Galactose-bd-like_sf"/>
</dbReference>
<dbReference type="GO" id="GO:0006508">
    <property type="term" value="P:proteolysis"/>
    <property type="evidence" value="ECO:0007669"/>
    <property type="project" value="UniProtKB-KW"/>
</dbReference>
<dbReference type="InterPro" id="IPR000383">
    <property type="entry name" value="Xaa-Pro-like_dom"/>
</dbReference>
<comment type="function">
    <text evidence="2 9">Removes N-terminal dipeptides sequentially from polypeptides having unsubstituted N-termini provided that the penultimate residue is proline.</text>
</comment>
<dbReference type="Gene3D" id="2.60.120.260">
    <property type="entry name" value="Galactose-binding domain-like"/>
    <property type="match status" value="1"/>
</dbReference>
<dbReference type="InterPro" id="IPR013736">
    <property type="entry name" value="Xaa-Pro_dipept_C"/>
</dbReference>
<organism evidence="12 13">
    <name type="scientific">Lacticaseibacillus paracasei NRIC 0644</name>
    <dbReference type="NCBI Taxonomy" id="1435038"/>
    <lineage>
        <taxon>Bacteria</taxon>
        <taxon>Bacillati</taxon>
        <taxon>Bacillota</taxon>
        <taxon>Bacilli</taxon>
        <taxon>Lactobacillales</taxon>
        <taxon>Lactobacillaceae</taxon>
        <taxon>Lacticaseibacillus</taxon>
    </lineage>
</organism>
<keyword evidence="7 9" id="KW-0378">Hydrolase</keyword>
<dbReference type="SMART" id="SM00939">
    <property type="entry name" value="PepX_C"/>
    <property type="match status" value="1"/>
</dbReference>
<dbReference type="Pfam" id="PF08530">
    <property type="entry name" value="PepX_C"/>
    <property type="match status" value="1"/>
</dbReference>
<dbReference type="EMBL" id="BAYM01000246">
    <property type="protein sequence ID" value="GAN37603.1"/>
    <property type="molecule type" value="Genomic_DNA"/>
</dbReference>
<accession>A0A0C9QGC8</accession>
<dbReference type="SUPFAM" id="SSF49785">
    <property type="entry name" value="Galactose-binding domain-like"/>
    <property type="match status" value="1"/>
</dbReference>
<dbReference type="AlphaFoldDB" id="A0A0C9QGC8"/>
<feature type="active site" description="Charge relay system" evidence="9">
    <location>
        <position position="523"/>
    </location>
</feature>
<sequence length="799" mass="88683">MLMKLNQFARLTPDFKVQVAELKQIGLQADPDDTFSQSATDLFNAFFPEAYTLAAKEDKLAQVAVNMDQTLAAWLAKKPSKMTRRDFYNVALQLLGFEAFTDFDLNDPFKMMTATKLPSLDHDLTSTADLLKAVYLLLNTRTKHLVSYLDDLANRGFLKDFQKKQKKPIHLLFNGKVQQVFDARQAVREVVWIESDMDTDHDGQRDLLEATIYRPKATDQGLKVPVLFTANPYFHGTNDVTAVTHVPETTLAVKTHGASKAEVTANPEEPANLPHHPVNGEATQAEAYAEENSMYAFNDYFLARGFAVVYSAGVGTRYSDGFRTTGGAEETDGAVAVIEWLTGKRRAFTNRTDGITIKAWWSTGLVAMTGKSYLATLAMAAATTGVDGLKTIVADAGISSWYDYYRENGLVVAPGGFQGEDADVLAVDTFSRQKSGGDLINIKQAWEKHLATITHDQDRTTGAYNTWWDARNYRKNANKVKADVVLIHGLNDWNVKPTNAIKFWEAIADLPIQKKLVLHQGQHVYVHNVRSLDFLDMMNLWLTHELLGEANDAEDVLPNVVVQDNVAVQTWSAYQNFASPAAEHVTNTRNLKTDFEAATDQFTDHATATFNAQHDTSASFETAIITPNSAYANSRLWLTQPPLERDQTLEGIPHLELTLAIDAPTGILSVRLIDLGMAKRFGETAATVALNGLQLGFDYKTTDILEFKPTAKPTPSKLISLGHINLQNPKNAYEVQSITPGQPFHISLDLQPTHYHLPAGRQLALVIHGADMAQTIRPIKTTHYQIDLANSSITLPYRI</sequence>
<evidence type="ECO:0000256" key="6">
    <source>
        <dbReference type="ARBA" id="ARBA00022670"/>
    </source>
</evidence>
<feature type="active site" description="Charge relay system" evidence="9">
    <location>
        <position position="492"/>
    </location>
</feature>
<dbReference type="NCBIfam" id="NF003781">
    <property type="entry name" value="PRK05371.1-2"/>
    <property type="match status" value="1"/>
</dbReference>
<evidence type="ECO:0000256" key="8">
    <source>
        <dbReference type="ARBA" id="ARBA00022825"/>
    </source>
</evidence>
<comment type="catalytic activity">
    <reaction evidence="1 9">
        <text>Hydrolyzes Xaa-Pro-|- bonds to release unblocked, N-terminal dipeptides from substrates including Ala-Pro-|-p-nitroanilide and (sequentially) Tyr-Pro-|-Phe-Pro-|-Gly-Pro-|-Ile.</text>
        <dbReference type="EC" id="3.4.14.11"/>
    </reaction>
</comment>
<dbReference type="GO" id="GO:0005737">
    <property type="term" value="C:cytoplasm"/>
    <property type="evidence" value="ECO:0007669"/>
    <property type="project" value="UniProtKB-SubCell"/>
</dbReference>
<comment type="subcellular location">
    <subcellularLocation>
        <location evidence="9">Cytoplasm</location>
    </subcellularLocation>
</comment>
<evidence type="ECO:0000313" key="13">
    <source>
        <dbReference type="Proteomes" id="UP000032552"/>
    </source>
</evidence>
<dbReference type="GO" id="GO:0008236">
    <property type="term" value="F:serine-type peptidase activity"/>
    <property type="evidence" value="ECO:0007669"/>
    <property type="project" value="UniProtKB-KW"/>
</dbReference>
<dbReference type="EC" id="3.4.14.11" evidence="9"/>
<evidence type="ECO:0000256" key="7">
    <source>
        <dbReference type="ARBA" id="ARBA00022801"/>
    </source>
</evidence>
<dbReference type="InterPro" id="IPR008252">
    <property type="entry name" value="Pept_S15_Xpro"/>
</dbReference>
<name>A0A0C9QGC8_LACPA</name>
<evidence type="ECO:0000256" key="4">
    <source>
        <dbReference type="ARBA" id="ARBA00011738"/>
    </source>
</evidence>
<feature type="domain" description="Xaa-Pro dipeptidyl-peptidase C-terminal" evidence="10">
    <location>
        <begin position="539"/>
        <end position="794"/>
    </location>
</feature>
<dbReference type="PRINTS" id="PR00923">
    <property type="entry name" value="LACTOPTASE"/>
</dbReference>
<keyword evidence="6 9" id="KW-0645">Protease</keyword>
<dbReference type="GO" id="GO:0004177">
    <property type="term" value="F:aminopeptidase activity"/>
    <property type="evidence" value="ECO:0007669"/>
    <property type="project" value="UniProtKB-KW"/>
</dbReference>
<evidence type="ECO:0000256" key="5">
    <source>
        <dbReference type="ARBA" id="ARBA00022438"/>
    </source>
</evidence>
<comment type="caution">
    <text evidence="12">The sequence shown here is derived from an EMBL/GenBank/DDBJ whole genome shotgun (WGS) entry which is preliminary data.</text>
</comment>
<dbReference type="GO" id="GO:0008239">
    <property type="term" value="F:dipeptidyl-peptidase activity"/>
    <property type="evidence" value="ECO:0007669"/>
    <property type="project" value="UniProtKB-UniRule"/>
</dbReference>
<dbReference type="Pfam" id="PF02129">
    <property type="entry name" value="Peptidase_S15"/>
    <property type="match status" value="1"/>
</dbReference>
<evidence type="ECO:0000256" key="2">
    <source>
        <dbReference type="ARBA" id="ARBA00003997"/>
    </source>
</evidence>
<proteinExistence type="inferred from homology"/>
<reference evidence="13" key="1">
    <citation type="submission" date="2014-05" db="EMBL/GenBank/DDBJ databases">
        <title>Whole genome sequencing of Lactobacillus casei NRIC0644.</title>
        <authorList>
            <person name="Atarashi H."/>
            <person name="Yoshida Y."/>
            <person name="Fujimura S."/>
            <person name="Tanaka N."/>
            <person name="Shiwa Y."/>
            <person name="Yoshikawa H."/>
            <person name="Okada S."/>
            <person name="Nakagawa J."/>
        </authorList>
    </citation>
    <scope>NUCLEOTIDE SEQUENCE [LARGE SCALE GENOMIC DNA]</scope>
    <source>
        <strain evidence="13">NRIC0644</strain>
    </source>
</reference>
<dbReference type="Gene3D" id="1.10.246.70">
    <property type="match status" value="1"/>
</dbReference>
<comment type="subunit">
    <text evidence="4 9">Homodimer.</text>
</comment>
<comment type="similarity">
    <text evidence="3 9">Belongs to the peptidase S15 family.</text>
</comment>
<dbReference type="Pfam" id="PF09168">
    <property type="entry name" value="PepX_N"/>
    <property type="match status" value="1"/>
</dbReference>
<dbReference type="SUPFAM" id="SSF53474">
    <property type="entry name" value="alpha/beta-Hydrolases"/>
    <property type="match status" value="1"/>
</dbReference>
<keyword evidence="8 9" id="KW-0720">Serine protease</keyword>
<dbReference type="SMART" id="SM00940">
    <property type="entry name" value="PepX_N"/>
    <property type="match status" value="1"/>
</dbReference>
<dbReference type="Proteomes" id="UP000032552">
    <property type="component" value="Unassembled WGS sequence"/>
</dbReference>
<dbReference type="SUPFAM" id="SSF81761">
    <property type="entry name" value="X-Prolyl dipeptidyl aminopeptidase PepX, N-terminal domain"/>
    <property type="match status" value="1"/>
</dbReference>
<dbReference type="Gene3D" id="3.40.50.1820">
    <property type="entry name" value="alpha/beta hydrolase"/>
    <property type="match status" value="1"/>
</dbReference>
<evidence type="ECO:0000256" key="1">
    <source>
        <dbReference type="ARBA" id="ARBA00000123"/>
    </source>
</evidence>
<protein>
    <recommendedName>
        <fullName evidence="9">Xaa-Pro dipeptidyl-peptidase</fullName>
        <ecNumber evidence="9">3.4.14.11</ecNumber>
    </recommendedName>
    <alternativeName>
        <fullName evidence="9">X-Pro dipeptidyl-peptidase</fullName>
    </alternativeName>
    <alternativeName>
        <fullName evidence="9">X-prolyl-dipeptidyl aminopeptidase</fullName>
        <shortName evidence="9">X-PDAP</shortName>
    </alternativeName>
</protein>
<evidence type="ECO:0000313" key="12">
    <source>
        <dbReference type="EMBL" id="GAN37603.1"/>
    </source>
</evidence>
<dbReference type="InterPro" id="IPR015251">
    <property type="entry name" value="PepX_N_dom"/>
</dbReference>
<dbReference type="InterPro" id="IPR036313">
    <property type="entry name" value="PepX_N_dom_sf"/>
</dbReference>
<feature type="active site" description="Charge relay system" evidence="9">
    <location>
        <position position="372"/>
    </location>
</feature>
<evidence type="ECO:0000259" key="10">
    <source>
        <dbReference type="SMART" id="SM00939"/>
    </source>
</evidence>
<keyword evidence="5 9" id="KW-0031">Aminopeptidase</keyword>